<protein>
    <submittedName>
        <fullName evidence="3">Uncharacterized protein</fullName>
    </submittedName>
</protein>
<evidence type="ECO:0000256" key="2">
    <source>
        <dbReference type="SAM" id="SignalP"/>
    </source>
</evidence>
<feature type="region of interest" description="Disordered" evidence="1">
    <location>
        <begin position="216"/>
        <end position="300"/>
    </location>
</feature>
<dbReference type="AlphaFoldDB" id="A0A5D3AZ66"/>
<dbReference type="PANTHER" id="PTHR38849">
    <property type="entry name" value="SMALL SECRETED PROTEIN"/>
    <property type="match status" value="1"/>
</dbReference>
<gene>
    <name evidence="3" type="ORF">B9479_003138</name>
</gene>
<evidence type="ECO:0000256" key="1">
    <source>
        <dbReference type="SAM" id="MobiDB-lite"/>
    </source>
</evidence>
<reference evidence="3 4" key="1">
    <citation type="submission" date="2017-05" db="EMBL/GenBank/DDBJ databases">
        <title>The Genome Sequence of Tsuchiyaea wingfieldii DSM 27421.</title>
        <authorList>
            <person name="Cuomo C."/>
            <person name="Passer A."/>
            <person name="Billmyre B."/>
            <person name="Heitman J."/>
        </authorList>
    </citation>
    <scope>NUCLEOTIDE SEQUENCE [LARGE SCALE GENOMIC DNA]</scope>
    <source>
        <strain evidence="3 4">DSM 27421</strain>
    </source>
</reference>
<feature type="compositionally biased region" description="Low complexity" evidence="1">
    <location>
        <begin position="427"/>
        <end position="438"/>
    </location>
</feature>
<evidence type="ECO:0000313" key="4">
    <source>
        <dbReference type="Proteomes" id="UP000322245"/>
    </source>
</evidence>
<dbReference type="EMBL" id="NIDF01000028">
    <property type="protein sequence ID" value="TYJ56152.1"/>
    <property type="molecule type" value="Genomic_DNA"/>
</dbReference>
<keyword evidence="2" id="KW-0732">Signal</keyword>
<keyword evidence="4" id="KW-1185">Reference proteome</keyword>
<feature type="chain" id="PRO_5022938762" evidence="2">
    <location>
        <begin position="19"/>
        <end position="482"/>
    </location>
</feature>
<name>A0A5D3AZ66_9TREE</name>
<dbReference type="PANTHER" id="PTHR38849:SF1">
    <property type="entry name" value="SMALL SECRETED PROTEIN"/>
    <property type="match status" value="1"/>
</dbReference>
<sequence>MLGKYLFTVLPLLALAAASPVKRQNGTACPAFAAQDYADFQISDGTAGQAQAAANAVFVDPFDGCDLSTVDATSLENIQTMREAAEDAETDQFNSAIDAASGDTADALSAGKIANKVLKLTGEVQALTIQQAQGKDTADKITAEQKKLDTNIATDEASSGSAMTGVTGGSANAAAIAAANSTTSSTTKSSSAKCSKIEGSRYVLYRALHFSPQPIDFLHNPNSPHNKTDMSPTDSRRSSVTSSHQQHLPAVPDAPSEVQQPTGDSFASHYHPPASPDQPGMDGPSFQSDDLPPTRPPQDAASLINDLWSRAKVLGNSGAIESAIATLIEIQDVQGGESVQGYWHDPYLGDQFFSNSPEGSVESDDVPGLRSDRYAYGEPYERTHEAYNLEEEYGPARLLPMDNLRSPHYYYSDFDSPPLGSMRGDSEGSFGSESFESGWSDEEEVEQSHSHRRLRGGVDRGMYEEEFIPRRESDEEPRYRVV</sequence>
<feature type="region of interest" description="Disordered" evidence="1">
    <location>
        <begin position="420"/>
        <end position="457"/>
    </location>
</feature>
<evidence type="ECO:0000313" key="3">
    <source>
        <dbReference type="EMBL" id="TYJ56152.1"/>
    </source>
</evidence>
<accession>A0A5D3AZ66</accession>
<comment type="caution">
    <text evidence="3">The sequence shown here is derived from an EMBL/GenBank/DDBJ whole genome shotgun (WGS) entry which is preliminary data.</text>
</comment>
<organism evidence="3 4">
    <name type="scientific">Cryptococcus floricola</name>
    <dbReference type="NCBI Taxonomy" id="2591691"/>
    <lineage>
        <taxon>Eukaryota</taxon>
        <taxon>Fungi</taxon>
        <taxon>Dikarya</taxon>
        <taxon>Basidiomycota</taxon>
        <taxon>Agaricomycotina</taxon>
        <taxon>Tremellomycetes</taxon>
        <taxon>Tremellales</taxon>
        <taxon>Cryptococcaceae</taxon>
        <taxon>Cryptococcus</taxon>
    </lineage>
</organism>
<dbReference type="Proteomes" id="UP000322245">
    <property type="component" value="Unassembled WGS sequence"/>
</dbReference>
<proteinExistence type="predicted"/>
<feature type="signal peptide" evidence="2">
    <location>
        <begin position="1"/>
        <end position="18"/>
    </location>
</feature>
<feature type="compositionally biased region" description="Polar residues" evidence="1">
    <location>
        <begin position="220"/>
        <end position="246"/>
    </location>
</feature>